<organism evidence="2 3">
    <name type="scientific">Agrobacterium larrymoorei</name>
    <dbReference type="NCBI Taxonomy" id="160699"/>
    <lineage>
        <taxon>Bacteria</taxon>
        <taxon>Pseudomonadati</taxon>
        <taxon>Pseudomonadota</taxon>
        <taxon>Alphaproteobacteria</taxon>
        <taxon>Hyphomicrobiales</taxon>
        <taxon>Rhizobiaceae</taxon>
        <taxon>Rhizobium/Agrobacterium group</taxon>
        <taxon>Agrobacterium</taxon>
    </lineage>
</organism>
<accession>A0AAJ2B899</accession>
<dbReference type="Proteomes" id="UP001255601">
    <property type="component" value="Unassembled WGS sequence"/>
</dbReference>
<evidence type="ECO:0000259" key="1">
    <source>
        <dbReference type="Pfam" id="PF09992"/>
    </source>
</evidence>
<feature type="domain" description="Phosphodiester glycosidase" evidence="1">
    <location>
        <begin position="103"/>
        <end position="248"/>
    </location>
</feature>
<sequence length="276" mass="30745">MNLAYAAHRRPTNRNDDSLLAPRENMRRFVIYFLSLFLATQVRGSELPSYCLRMEHVSAAYTVCSFDPRKADIRLYNRDEVTGTSYGGFAALSSALWRRHQFIVFAMNGGMYHPDLSPVGLYIDNKIEKTPISTAGGWGNFHMQPNGVFFIADGKAGVRETSAYLNANLKPDLATQSGPMLVIDGKIHPRFLPDSDSFKRRNGVGVSSDGIVHFAISEDPVRFYDFATLFRDELKTHNALYLDGTISSVDIPAMGRRDDLFPMGPIIAVVEGVPDL</sequence>
<dbReference type="Pfam" id="PF09992">
    <property type="entry name" value="NAGPA"/>
    <property type="match status" value="1"/>
</dbReference>
<dbReference type="EMBL" id="JAVIZC010000003">
    <property type="protein sequence ID" value="MDR6102238.1"/>
    <property type="molecule type" value="Genomic_DNA"/>
</dbReference>
<dbReference type="RefSeq" id="WP_309771010.1">
    <property type="nucleotide sequence ID" value="NZ_JAVIZC010000003.1"/>
</dbReference>
<name>A0AAJ2B899_9HYPH</name>
<reference evidence="2" key="1">
    <citation type="submission" date="2023-08" db="EMBL/GenBank/DDBJ databases">
        <title>Functional and genomic diversity of the sorghum phyllosphere microbiome.</title>
        <authorList>
            <person name="Shade A."/>
        </authorList>
    </citation>
    <scope>NUCLEOTIDE SEQUENCE</scope>
    <source>
        <strain evidence="2">SORGH_AS_0974</strain>
    </source>
</reference>
<dbReference type="InterPro" id="IPR018711">
    <property type="entry name" value="NAGPA"/>
</dbReference>
<proteinExistence type="predicted"/>
<evidence type="ECO:0000313" key="3">
    <source>
        <dbReference type="Proteomes" id="UP001255601"/>
    </source>
</evidence>
<evidence type="ECO:0000313" key="2">
    <source>
        <dbReference type="EMBL" id="MDR6102238.1"/>
    </source>
</evidence>
<protein>
    <submittedName>
        <fullName evidence="2">Uncharacterized protein YigE (DUF2233 family)</fullName>
    </submittedName>
</protein>
<dbReference type="AlphaFoldDB" id="A0AAJ2B899"/>
<comment type="caution">
    <text evidence="2">The sequence shown here is derived from an EMBL/GenBank/DDBJ whole genome shotgun (WGS) entry which is preliminary data.</text>
</comment>
<gene>
    <name evidence="2" type="ORF">QE369_002435</name>
</gene>